<sequence length="66" mass="7506">MTKKQIIFVPGKNPNPEEALHSKLLWRTLVEGVRRADSAIADTLQDSYANSIFLTGMTFIITRIRM</sequence>
<name>A0A139BPY7_9PROT</name>
<comment type="caution">
    <text evidence="1">The sequence shown here is derived from an EMBL/GenBank/DDBJ whole genome shotgun (WGS) entry which is preliminary data.</text>
</comment>
<evidence type="ECO:0000313" key="2">
    <source>
        <dbReference type="Proteomes" id="UP000070578"/>
    </source>
</evidence>
<organism evidence="1 2">
    <name type="scientific">Candidatus Gallionella acididurans</name>
    <dbReference type="NCBI Taxonomy" id="1796491"/>
    <lineage>
        <taxon>Bacteria</taxon>
        <taxon>Pseudomonadati</taxon>
        <taxon>Pseudomonadota</taxon>
        <taxon>Betaproteobacteria</taxon>
        <taxon>Nitrosomonadales</taxon>
        <taxon>Gallionellaceae</taxon>
        <taxon>Gallionella</taxon>
    </lineage>
</organism>
<dbReference type="EMBL" id="LSLI01000105">
    <property type="protein sequence ID" value="KXS31039.1"/>
    <property type="molecule type" value="Genomic_DNA"/>
</dbReference>
<reference evidence="1 2" key="2">
    <citation type="submission" date="2016-03" db="EMBL/GenBank/DDBJ databases">
        <title>New uncultured bacterium of the family Gallionellaceae from acid mine drainage: description and reconstruction of genome based on metagenomic analysis of microbial community.</title>
        <authorList>
            <person name="Kadnikov V."/>
            <person name="Ivasenko D."/>
            <person name="Beletsky A."/>
            <person name="Mardanov A."/>
            <person name="Danilova E."/>
            <person name="Pimenov N."/>
            <person name="Karnachuk O."/>
            <person name="Ravin N."/>
        </authorList>
    </citation>
    <scope>NUCLEOTIDE SEQUENCE [LARGE SCALE GENOMIC DNA]</scope>
    <source>
        <strain evidence="1">ShG14-8</strain>
    </source>
</reference>
<reference evidence="1 2" key="1">
    <citation type="submission" date="2016-02" db="EMBL/GenBank/DDBJ databases">
        <authorList>
            <person name="Wen L."/>
            <person name="He K."/>
            <person name="Yang H."/>
        </authorList>
    </citation>
    <scope>NUCLEOTIDE SEQUENCE [LARGE SCALE GENOMIC DNA]</scope>
    <source>
        <strain evidence="1">ShG14-8</strain>
    </source>
</reference>
<gene>
    <name evidence="1" type="ORF">AWT59_2838</name>
</gene>
<dbReference type="AlphaFoldDB" id="A0A139BPY7"/>
<evidence type="ECO:0000313" key="1">
    <source>
        <dbReference type="EMBL" id="KXS31039.1"/>
    </source>
</evidence>
<dbReference type="Proteomes" id="UP000070578">
    <property type="component" value="Unassembled WGS sequence"/>
</dbReference>
<proteinExistence type="predicted"/>
<protein>
    <submittedName>
        <fullName evidence="1">Uncharacterized protein</fullName>
    </submittedName>
</protein>
<accession>A0A139BPY7</accession>